<gene>
    <name evidence="1" type="ORF">A2799_02125</name>
</gene>
<sequence length="318" mass="37387">MSIIAYSLSDNLNHKLEKLEELRKELHVAPIDRKRLLYYQWSIRTMRIKDALFQDELTTSLSEINKIIISSKVQSAKEKKIIGIKKAFDFIRYEWYVSSEKVTFEVLLKLNTYINGVNRNTSSNLMKRQFKDQFNQLFDYLNIGNEHPVIQAGICYSQILMNKDLELESKKIIATLHAYVFLYKYGYDFRELLNIEAEWIKNTDEHDYVLKTAQEYNNITTWLEYFTDVLISQTSQILQKMNDSSNNPIFSTRLLSLNSRQREIIQMLEDPKSRITNKQVQKKFSVSQITASRDLAKLTIVGVLFSHGKGRSTWYSKT</sequence>
<protein>
    <recommendedName>
        <fullName evidence="3">HTH deoR-type domain-containing protein</fullName>
    </recommendedName>
</protein>
<evidence type="ECO:0000313" key="2">
    <source>
        <dbReference type="Proteomes" id="UP000176850"/>
    </source>
</evidence>
<evidence type="ECO:0008006" key="3">
    <source>
        <dbReference type="Google" id="ProtNLM"/>
    </source>
</evidence>
<dbReference type="EMBL" id="MFZH01000024">
    <property type="protein sequence ID" value="OGK18833.1"/>
    <property type="molecule type" value="Genomic_DNA"/>
</dbReference>
<comment type="caution">
    <text evidence="1">The sequence shown here is derived from an EMBL/GenBank/DDBJ whole genome shotgun (WGS) entry which is preliminary data.</text>
</comment>
<accession>A0A1F7GIQ4</accession>
<dbReference type="InterPro" id="IPR036388">
    <property type="entry name" value="WH-like_DNA-bd_sf"/>
</dbReference>
<dbReference type="InterPro" id="IPR036390">
    <property type="entry name" value="WH_DNA-bd_sf"/>
</dbReference>
<dbReference type="Gene3D" id="1.10.10.10">
    <property type="entry name" value="Winged helix-like DNA-binding domain superfamily/Winged helix DNA-binding domain"/>
    <property type="match status" value="1"/>
</dbReference>
<dbReference type="Proteomes" id="UP000176850">
    <property type="component" value="Unassembled WGS sequence"/>
</dbReference>
<proteinExistence type="predicted"/>
<reference evidence="1 2" key="1">
    <citation type="journal article" date="2016" name="Nat. Commun.">
        <title>Thousands of microbial genomes shed light on interconnected biogeochemical processes in an aquifer system.</title>
        <authorList>
            <person name="Anantharaman K."/>
            <person name="Brown C.T."/>
            <person name="Hug L.A."/>
            <person name="Sharon I."/>
            <person name="Castelle C.J."/>
            <person name="Probst A.J."/>
            <person name="Thomas B.C."/>
            <person name="Singh A."/>
            <person name="Wilkins M.J."/>
            <person name="Karaoz U."/>
            <person name="Brodie E.L."/>
            <person name="Williams K.H."/>
            <person name="Hubbard S.S."/>
            <person name="Banfield J.F."/>
        </authorList>
    </citation>
    <scope>NUCLEOTIDE SEQUENCE [LARGE SCALE GENOMIC DNA]</scope>
</reference>
<dbReference type="AlphaFoldDB" id="A0A1F7GIQ4"/>
<evidence type="ECO:0000313" key="1">
    <source>
        <dbReference type="EMBL" id="OGK18833.1"/>
    </source>
</evidence>
<name>A0A1F7GIQ4_9BACT</name>
<organism evidence="1 2">
    <name type="scientific">Candidatus Roizmanbacteria bacterium RIFCSPHIGHO2_01_FULL_39_24</name>
    <dbReference type="NCBI Taxonomy" id="1802032"/>
    <lineage>
        <taxon>Bacteria</taxon>
        <taxon>Candidatus Roizmaniibacteriota</taxon>
    </lineage>
</organism>
<dbReference type="SUPFAM" id="SSF46785">
    <property type="entry name" value="Winged helix' DNA-binding domain"/>
    <property type="match status" value="1"/>
</dbReference>